<sequence length="257" mass="28568">MNCETVQEWIQRDMDNELNPREEEALYEHLADCPDCMKKYDAMKRISWELERLPRVSPPAGLVDELLPHLEQPSPDREGSSKKAEPELWNKKVRWWWIGAAGTAASLLMAIWLVPIFPSEWETSSVPSSTKPAQESGPDPSEKGTGTIQSNETGLPESDQKGKSDSPSGDSTASPSGQFLAAVEGNRVVVRDQGEEVYRSSSWKPASDVKLEWRSDRSLRVEIHRKSKSGERSGEVLLIDPVSGEEIQQPLGEQTGG</sequence>
<evidence type="ECO:0000256" key="2">
    <source>
        <dbReference type="ARBA" id="ARBA00024438"/>
    </source>
</evidence>
<evidence type="ECO:0000259" key="5">
    <source>
        <dbReference type="Pfam" id="PF13490"/>
    </source>
</evidence>
<evidence type="ECO:0000256" key="3">
    <source>
        <dbReference type="SAM" id="MobiDB-lite"/>
    </source>
</evidence>
<evidence type="ECO:0000256" key="1">
    <source>
        <dbReference type="ARBA" id="ARBA00024353"/>
    </source>
</evidence>
<protein>
    <recommendedName>
        <fullName evidence="2">Anti-sigma-W factor RsiW</fullName>
    </recommendedName>
</protein>
<dbReference type="EMBL" id="NOWF01000005">
    <property type="protein sequence ID" value="OYD07637.1"/>
    <property type="molecule type" value="Genomic_DNA"/>
</dbReference>
<keyword evidence="7" id="KW-1185">Reference proteome</keyword>
<dbReference type="Pfam" id="PF13490">
    <property type="entry name" value="zf-HC2"/>
    <property type="match status" value="1"/>
</dbReference>
<dbReference type="Gene3D" id="1.10.10.1320">
    <property type="entry name" value="Anti-sigma factor, zinc-finger domain"/>
    <property type="match status" value="1"/>
</dbReference>
<dbReference type="InterPro" id="IPR041916">
    <property type="entry name" value="Anti_sigma_zinc_sf"/>
</dbReference>
<proteinExistence type="inferred from homology"/>
<accession>A0A235B6Y2</accession>
<dbReference type="RefSeq" id="WP_094264308.1">
    <property type="nucleotide sequence ID" value="NZ_NOWF01000005.1"/>
</dbReference>
<dbReference type="AlphaFoldDB" id="A0A235B6Y2"/>
<dbReference type="InterPro" id="IPR027383">
    <property type="entry name" value="Znf_put"/>
</dbReference>
<gene>
    <name evidence="6" type="ORF">CHM34_09145</name>
</gene>
<feature type="region of interest" description="Disordered" evidence="3">
    <location>
        <begin position="123"/>
        <end position="186"/>
    </location>
</feature>
<feature type="domain" description="Putative zinc-finger" evidence="5">
    <location>
        <begin position="3"/>
        <end position="36"/>
    </location>
</feature>
<dbReference type="Proteomes" id="UP000215459">
    <property type="component" value="Unassembled WGS sequence"/>
</dbReference>
<feature type="compositionally biased region" description="Basic and acidic residues" evidence="3">
    <location>
        <begin position="225"/>
        <end position="234"/>
    </location>
</feature>
<evidence type="ECO:0000313" key="6">
    <source>
        <dbReference type="EMBL" id="OYD07637.1"/>
    </source>
</evidence>
<evidence type="ECO:0000313" key="7">
    <source>
        <dbReference type="Proteomes" id="UP000215459"/>
    </source>
</evidence>
<feature type="region of interest" description="Disordered" evidence="3">
    <location>
        <begin position="225"/>
        <end position="257"/>
    </location>
</feature>
<name>A0A235B6Y2_9BACL</name>
<reference evidence="6 7" key="1">
    <citation type="submission" date="2017-07" db="EMBL/GenBank/DDBJ databases">
        <title>The genome sequence of Paludifilum halophilum highlights mechanisms for microbial adaptation to high salt environemnts.</title>
        <authorList>
            <person name="Belbahri L."/>
        </authorList>
    </citation>
    <scope>NUCLEOTIDE SEQUENCE [LARGE SCALE GENOMIC DNA]</scope>
    <source>
        <strain evidence="6 7">DSM 102817</strain>
    </source>
</reference>
<dbReference type="OrthoDB" id="2381690at2"/>
<evidence type="ECO:0000256" key="4">
    <source>
        <dbReference type="SAM" id="Phobius"/>
    </source>
</evidence>
<feature type="compositionally biased region" description="Polar residues" evidence="3">
    <location>
        <begin position="165"/>
        <end position="177"/>
    </location>
</feature>
<comment type="similarity">
    <text evidence="1">Belongs to the zinc-associated anti-sigma factor (ZAS) superfamily. Anti-sigma-W factor family.</text>
</comment>
<feature type="transmembrane region" description="Helical" evidence="4">
    <location>
        <begin position="95"/>
        <end position="117"/>
    </location>
</feature>
<keyword evidence="4" id="KW-0812">Transmembrane</keyword>
<keyword evidence="4" id="KW-1133">Transmembrane helix</keyword>
<feature type="compositionally biased region" description="Polar residues" evidence="3">
    <location>
        <begin position="144"/>
        <end position="153"/>
    </location>
</feature>
<comment type="caution">
    <text evidence="6">The sequence shown here is derived from an EMBL/GenBank/DDBJ whole genome shotgun (WGS) entry which is preliminary data.</text>
</comment>
<keyword evidence="4" id="KW-0472">Membrane</keyword>
<organism evidence="6 7">
    <name type="scientific">Paludifilum halophilum</name>
    <dbReference type="NCBI Taxonomy" id="1642702"/>
    <lineage>
        <taxon>Bacteria</taxon>
        <taxon>Bacillati</taxon>
        <taxon>Bacillota</taxon>
        <taxon>Bacilli</taxon>
        <taxon>Bacillales</taxon>
        <taxon>Thermoactinomycetaceae</taxon>
        <taxon>Paludifilum</taxon>
    </lineage>
</organism>
<feature type="compositionally biased region" description="Polar residues" evidence="3">
    <location>
        <begin position="123"/>
        <end position="133"/>
    </location>
</feature>